<evidence type="ECO:0000313" key="1">
    <source>
        <dbReference type="EMBL" id="CBJ32458.1"/>
    </source>
</evidence>
<reference evidence="1 2" key="1">
    <citation type="journal article" date="2010" name="Nature">
        <title>The Ectocarpus genome and the independent evolution of multicellularity in brown algae.</title>
        <authorList>
            <person name="Cock J.M."/>
            <person name="Sterck L."/>
            <person name="Rouze P."/>
            <person name="Scornet D."/>
            <person name="Allen A.E."/>
            <person name="Amoutzias G."/>
            <person name="Anthouard V."/>
            <person name="Artiguenave F."/>
            <person name="Aury J.M."/>
            <person name="Badger J.H."/>
            <person name="Beszteri B."/>
            <person name="Billiau K."/>
            <person name="Bonnet E."/>
            <person name="Bothwell J.H."/>
            <person name="Bowler C."/>
            <person name="Boyen C."/>
            <person name="Brownlee C."/>
            <person name="Carrano C.J."/>
            <person name="Charrier B."/>
            <person name="Cho G.Y."/>
            <person name="Coelho S.M."/>
            <person name="Collen J."/>
            <person name="Corre E."/>
            <person name="Da Silva C."/>
            <person name="Delage L."/>
            <person name="Delaroque N."/>
            <person name="Dittami S.M."/>
            <person name="Doulbeau S."/>
            <person name="Elias M."/>
            <person name="Farnham G."/>
            <person name="Gachon C.M."/>
            <person name="Gschloessl B."/>
            <person name="Heesch S."/>
            <person name="Jabbari K."/>
            <person name="Jubin C."/>
            <person name="Kawai H."/>
            <person name="Kimura K."/>
            <person name="Kloareg B."/>
            <person name="Kupper F.C."/>
            <person name="Lang D."/>
            <person name="Le Bail A."/>
            <person name="Leblanc C."/>
            <person name="Lerouge P."/>
            <person name="Lohr M."/>
            <person name="Lopez P.J."/>
            <person name="Martens C."/>
            <person name="Maumus F."/>
            <person name="Michel G."/>
            <person name="Miranda-Saavedra D."/>
            <person name="Morales J."/>
            <person name="Moreau H."/>
            <person name="Motomura T."/>
            <person name="Nagasato C."/>
            <person name="Napoli C.A."/>
            <person name="Nelson D.R."/>
            <person name="Nyvall-Collen P."/>
            <person name="Peters A.F."/>
            <person name="Pommier C."/>
            <person name="Potin P."/>
            <person name="Poulain J."/>
            <person name="Quesneville H."/>
            <person name="Read B."/>
            <person name="Rensing S.A."/>
            <person name="Ritter A."/>
            <person name="Rousvoal S."/>
            <person name="Samanta M."/>
            <person name="Samson G."/>
            <person name="Schroeder D.C."/>
            <person name="Segurens B."/>
            <person name="Strittmatter M."/>
            <person name="Tonon T."/>
            <person name="Tregear J.W."/>
            <person name="Valentin K."/>
            <person name="von Dassow P."/>
            <person name="Yamagishi T."/>
            <person name="Van de Peer Y."/>
            <person name="Wincker P."/>
        </authorList>
    </citation>
    <scope>NUCLEOTIDE SEQUENCE [LARGE SCALE GENOMIC DNA]</scope>
    <source>
        <strain evidence="2">Ec32 / CCAP1310/4</strain>
    </source>
</reference>
<dbReference type="Proteomes" id="UP000002630">
    <property type="component" value="Unassembled WGS sequence"/>
</dbReference>
<gene>
    <name evidence="1" type="ORF">Esi_0339_0036</name>
</gene>
<name>D7FY45_ECTSI</name>
<evidence type="ECO:0000313" key="2">
    <source>
        <dbReference type="Proteomes" id="UP000002630"/>
    </source>
</evidence>
<dbReference type="EMBL" id="FN649760">
    <property type="protein sequence ID" value="CBJ32458.1"/>
    <property type="molecule type" value="Genomic_DNA"/>
</dbReference>
<accession>D7FY45</accession>
<keyword evidence="2" id="KW-1185">Reference proteome</keyword>
<organism evidence="1 2">
    <name type="scientific">Ectocarpus siliculosus</name>
    <name type="common">Brown alga</name>
    <name type="synonym">Conferva siliculosa</name>
    <dbReference type="NCBI Taxonomy" id="2880"/>
    <lineage>
        <taxon>Eukaryota</taxon>
        <taxon>Sar</taxon>
        <taxon>Stramenopiles</taxon>
        <taxon>Ochrophyta</taxon>
        <taxon>PX clade</taxon>
        <taxon>Phaeophyceae</taxon>
        <taxon>Ectocarpales</taxon>
        <taxon>Ectocarpaceae</taxon>
        <taxon>Ectocarpus</taxon>
    </lineage>
</organism>
<protein>
    <submittedName>
        <fullName evidence="1">Uncharacterized protein</fullName>
    </submittedName>
</protein>
<dbReference type="InParanoid" id="D7FY45"/>
<proteinExistence type="predicted"/>
<sequence>MWCAIALGALVRGCPVEHVESYVDLAQESLATFRDQANLDTAR</sequence>
<dbReference type="AlphaFoldDB" id="D7FY45"/>